<dbReference type="PANTHER" id="PTHR43777:SF1">
    <property type="entry name" value="MOLYBDENUM COFACTOR CYTIDYLYLTRANSFERASE"/>
    <property type="match status" value="1"/>
</dbReference>
<evidence type="ECO:0000313" key="3">
    <source>
        <dbReference type="EMBL" id="SHH75341.1"/>
    </source>
</evidence>
<reference evidence="3 4" key="1">
    <citation type="submission" date="2016-11" db="EMBL/GenBank/DDBJ databases">
        <authorList>
            <person name="Jaros S."/>
            <person name="Januszkiewicz K."/>
            <person name="Wedrychowicz H."/>
        </authorList>
    </citation>
    <scope>NUCLEOTIDE SEQUENCE [LARGE SCALE GENOMIC DNA]</scope>
    <source>
        <strain evidence="3 4">DSM 29431</strain>
    </source>
</reference>
<dbReference type="InterPro" id="IPR029044">
    <property type="entry name" value="Nucleotide-diphossugar_trans"/>
</dbReference>
<organism evidence="3 4">
    <name type="scientific">Marivita hallyeonensis</name>
    <dbReference type="NCBI Taxonomy" id="996342"/>
    <lineage>
        <taxon>Bacteria</taxon>
        <taxon>Pseudomonadati</taxon>
        <taxon>Pseudomonadota</taxon>
        <taxon>Alphaproteobacteria</taxon>
        <taxon>Rhodobacterales</taxon>
        <taxon>Roseobacteraceae</taxon>
        <taxon>Marivita</taxon>
    </lineage>
</organism>
<evidence type="ECO:0000256" key="1">
    <source>
        <dbReference type="ARBA" id="ARBA00022842"/>
    </source>
</evidence>
<dbReference type="STRING" id="996342.SAMN05443551_2904"/>
<keyword evidence="4" id="KW-1185">Reference proteome</keyword>
<dbReference type="Pfam" id="PF12804">
    <property type="entry name" value="NTP_transf_3"/>
    <property type="match status" value="1"/>
</dbReference>
<dbReference type="InterPro" id="IPR025877">
    <property type="entry name" value="MobA-like_NTP_Trfase"/>
</dbReference>
<dbReference type="PANTHER" id="PTHR43777">
    <property type="entry name" value="MOLYBDENUM COFACTOR CYTIDYLYLTRANSFERASE"/>
    <property type="match status" value="1"/>
</dbReference>
<name>A0A1M5VJD9_9RHOB</name>
<evidence type="ECO:0000313" key="4">
    <source>
        <dbReference type="Proteomes" id="UP000184221"/>
    </source>
</evidence>
<accession>A0A1M5VJD9</accession>
<keyword evidence="3" id="KW-0548">Nucleotidyltransferase</keyword>
<keyword evidence="1" id="KW-0460">Magnesium</keyword>
<protein>
    <submittedName>
        <fullName evidence="3">CTP:molybdopterin cytidylyltransferase MocA</fullName>
    </submittedName>
</protein>
<gene>
    <name evidence="3" type="ORF">SAMN05443551_2904</name>
</gene>
<dbReference type="Gene3D" id="3.90.550.10">
    <property type="entry name" value="Spore Coat Polysaccharide Biosynthesis Protein SpsA, Chain A"/>
    <property type="match status" value="1"/>
</dbReference>
<evidence type="ECO:0000259" key="2">
    <source>
        <dbReference type="Pfam" id="PF12804"/>
    </source>
</evidence>
<dbReference type="Proteomes" id="UP000184221">
    <property type="component" value="Unassembled WGS sequence"/>
</dbReference>
<dbReference type="EMBL" id="FQXC01000004">
    <property type="protein sequence ID" value="SHH75341.1"/>
    <property type="molecule type" value="Genomic_DNA"/>
</dbReference>
<dbReference type="AlphaFoldDB" id="A0A1M5VJD9"/>
<dbReference type="GO" id="GO:0016779">
    <property type="term" value="F:nucleotidyltransferase activity"/>
    <property type="evidence" value="ECO:0007669"/>
    <property type="project" value="UniProtKB-KW"/>
</dbReference>
<keyword evidence="3" id="KW-0808">Transferase</keyword>
<dbReference type="CDD" id="cd04182">
    <property type="entry name" value="GT_2_like_f"/>
    <property type="match status" value="1"/>
</dbReference>
<feature type="domain" description="MobA-like NTP transferase" evidence="2">
    <location>
        <begin position="7"/>
        <end position="169"/>
    </location>
</feature>
<proteinExistence type="predicted"/>
<dbReference type="OrthoDB" id="9779263at2"/>
<sequence length="201" mass="21353">MTEVAILIPAAGASRRMRGTDKLLERVDGQPLLRLVAEQACTVAAPVIVTLAEDADTRAKALDGLSVRIVLVKDAAEGMSASLRAAARAVPDTTDGLLIRPADMPDLTADDLRHVISAFVEAGGKDIVQGTGADGTPGHPVVFPISLVRDFDTLSGDAGARSILKAHRNRVRYVPLPQDHALTDLDTPEDWAAWRARNPGR</sequence>
<dbReference type="SUPFAM" id="SSF53448">
    <property type="entry name" value="Nucleotide-diphospho-sugar transferases"/>
    <property type="match status" value="1"/>
</dbReference>
<dbReference type="RefSeq" id="WP_072778573.1">
    <property type="nucleotide sequence ID" value="NZ_FQXC01000004.1"/>
</dbReference>